<dbReference type="EMBL" id="WXYQ01000006">
    <property type="protein sequence ID" value="NBG95765.1"/>
    <property type="molecule type" value="Genomic_DNA"/>
</dbReference>
<feature type="chain" id="PRO_5032612596" evidence="1">
    <location>
        <begin position="21"/>
        <end position="114"/>
    </location>
</feature>
<dbReference type="GeneID" id="300654467"/>
<dbReference type="RefSeq" id="WP_160587671.1">
    <property type="nucleotide sequence ID" value="NZ_BMHN01000001.1"/>
</dbReference>
<evidence type="ECO:0000313" key="3">
    <source>
        <dbReference type="Proteomes" id="UP000470384"/>
    </source>
</evidence>
<protein>
    <submittedName>
        <fullName evidence="2">Uncharacterized protein</fullName>
    </submittedName>
</protein>
<keyword evidence="3" id="KW-1185">Reference proteome</keyword>
<gene>
    <name evidence="2" type="ORF">GTQ45_08465</name>
</gene>
<sequence>MRSLVGGVVAALLLAGPAQAGIAKIKGLHDDHERIEPLIKAPMTKVEGQGTVFAVIGGDYGFTLYDASGAEVVEYEDSQEAVGLTLAPGSYRVIPSIDDDVHHHQFIEILVKTD</sequence>
<keyword evidence="1" id="KW-0732">Signal</keyword>
<reference evidence="2 3" key="1">
    <citation type="journal article" date="2016" name="Int. J. Syst. Evol. Microbiol.">
        <title>Pyruvatibacter mobilis gen. nov., sp. nov., a marine bacterium from the culture broth of Picochlorum sp. 122.</title>
        <authorList>
            <person name="Wang G."/>
            <person name="Tang M."/>
            <person name="Wu H."/>
            <person name="Dai S."/>
            <person name="Li T."/>
            <person name="Chen C."/>
            <person name="He H."/>
            <person name="Fan J."/>
            <person name="Xiang W."/>
            <person name="Li X."/>
        </authorList>
    </citation>
    <scope>NUCLEOTIDE SEQUENCE [LARGE SCALE GENOMIC DNA]</scope>
    <source>
        <strain evidence="2 3">GYP-11</strain>
    </source>
</reference>
<organism evidence="2 3">
    <name type="scientific">Pyruvatibacter mobilis</name>
    <dbReference type="NCBI Taxonomy" id="1712261"/>
    <lineage>
        <taxon>Bacteria</taxon>
        <taxon>Pseudomonadati</taxon>
        <taxon>Pseudomonadota</taxon>
        <taxon>Alphaproteobacteria</taxon>
        <taxon>Hyphomicrobiales</taxon>
        <taxon>Parvibaculaceae</taxon>
        <taxon>Pyruvatibacter</taxon>
    </lineage>
</organism>
<proteinExistence type="predicted"/>
<dbReference type="Proteomes" id="UP000470384">
    <property type="component" value="Unassembled WGS sequence"/>
</dbReference>
<evidence type="ECO:0000313" key="2">
    <source>
        <dbReference type="EMBL" id="NBG95765.1"/>
    </source>
</evidence>
<comment type="caution">
    <text evidence="2">The sequence shown here is derived from an EMBL/GenBank/DDBJ whole genome shotgun (WGS) entry which is preliminary data.</text>
</comment>
<dbReference type="OrthoDB" id="9852553at2"/>
<feature type="signal peptide" evidence="1">
    <location>
        <begin position="1"/>
        <end position="20"/>
    </location>
</feature>
<dbReference type="AlphaFoldDB" id="A0A845QAU9"/>
<evidence type="ECO:0000256" key="1">
    <source>
        <dbReference type="SAM" id="SignalP"/>
    </source>
</evidence>
<accession>A0A845QAU9</accession>
<name>A0A845QAU9_9HYPH</name>